<gene>
    <name evidence="3" type="ORF">KHLLAP_LOCUS13127</name>
</gene>
<dbReference type="SUPFAM" id="SSF54236">
    <property type="entry name" value="Ubiquitin-like"/>
    <property type="match status" value="1"/>
</dbReference>
<name>A0AAI8VXR2_9PEZI</name>
<evidence type="ECO:0000313" key="3">
    <source>
        <dbReference type="EMBL" id="CAJ2512659.1"/>
    </source>
</evidence>
<evidence type="ECO:0000259" key="2">
    <source>
        <dbReference type="PROSITE" id="PS50053"/>
    </source>
</evidence>
<reference evidence="3" key="1">
    <citation type="submission" date="2023-10" db="EMBL/GenBank/DDBJ databases">
        <authorList>
            <person name="Hackl T."/>
        </authorList>
    </citation>
    <scope>NUCLEOTIDE SEQUENCE</scope>
</reference>
<proteinExistence type="predicted"/>
<dbReference type="Gene3D" id="1.20.225.20">
    <property type="entry name" value="Ub domain-containing protein, DC-UbP/UBTD2, N-terminal domain"/>
    <property type="match status" value="1"/>
</dbReference>
<dbReference type="InterPro" id="IPR000626">
    <property type="entry name" value="Ubiquitin-like_dom"/>
</dbReference>
<feature type="region of interest" description="Disordered" evidence="1">
    <location>
        <begin position="182"/>
        <end position="223"/>
    </location>
</feature>
<dbReference type="AlphaFoldDB" id="A0AAI8VXR2"/>
<dbReference type="PROSITE" id="PS50053">
    <property type="entry name" value="UBIQUITIN_2"/>
    <property type="match status" value="1"/>
</dbReference>
<dbReference type="InterPro" id="IPR039869">
    <property type="entry name" value="UBTD1/2"/>
</dbReference>
<dbReference type="InterPro" id="IPR032752">
    <property type="entry name" value="DC-UbP/UBTD2_N"/>
</dbReference>
<evidence type="ECO:0000256" key="1">
    <source>
        <dbReference type="SAM" id="MobiDB-lite"/>
    </source>
</evidence>
<feature type="domain" description="Ubiquitin-like" evidence="2">
    <location>
        <begin position="233"/>
        <end position="308"/>
    </location>
</feature>
<dbReference type="Gene3D" id="3.10.20.90">
    <property type="entry name" value="Phosphatidylinositol 3-kinase Catalytic Subunit, Chain A, domain 1"/>
    <property type="match status" value="1"/>
</dbReference>
<dbReference type="Proteomes" id="UP001295740">
    <property type="component" value="Unassembled WGS sequence"/>
</dbReference>
<protein>
    <submittedName>
        <fullName evidence="3">Uu.00g007780.m01.CDS01</fullName>
    </submittedName>
</protein>
<keyword evidence="4" id="KW-1185">Reference proteome</keyword>
<dbReference type="Pfam" id="PF16455">
    <property type="entry name" value="UBD"/>
    <property type="match status" value="1"/>
</dbReference>
<evidence type="ECO:0000313" key="4">
    <source>
        <dbReference type="Proteomes" id="UP001295740"/>
    </source>
</evidence>
<dbReference type="InterPro" id="IPR038169">
    <property type="entry name" value="DC-UbP/UBTD2_N_sf"/>
</dbReference>
<feature type="compositionally biased region" description="Acidic residues" evidence="1">
    <location>
        <begin position="199"/>
        <end position="214"/>
    </location>
</feature>
<organism evidence="3 4">
    <name type="scientific">Anthostomella pinea</name>
    <dbReference type="NCBI Taxonomy" id="933095"/>
    <lineage>
        <taxon>Eukaryota</taxon>
        <taxon>Fungi</taxon>
        <taxon>Dikarya</taxon>
        <taxon>Ascomycota</taxon>
        <taxon>Pezizomycotina</taxon>
        <taxon>Sordariomycetes</taxon>
        <taxon>Xylariomycetidae</taxon>
        <taxon>Xylariales</taxon>
        <taxon>Xylariaceae</taxon>
        <taxon>Anthostomella</taxon>
    </lineage>
</organism>
<feature type="region of interest" description="Disordered" evidence="1">
    <location>
        <begin position="1"/>
        <end position="60"/>
    </location>
</feature>
<sequence>MGCCFSRPEGPNAPYPGGAPSPSARAINSPPLRSSSAEDGSAASQPHRHRVRSQQPLSQHIDKPLCRHEWVARNRAWTRANLDTERADFFDTRVTGKPEIWQVLHTALEIMWAVDANTSAGGEPKHDDGSGGLATAQSILKAAEVTLPTGDLANGAYDSLGNYYALPEWIVCDPVNVAEDSGTRTGNVDGGRRGKEDLAGEDTTEDIDDDDEEEALRRREEKGKGVVDVKNMVKVRARLSENYPDVTINVGPDESVRSMARKIAEKSGLPSTKRIRVAYMGKILKENTSLPSQGWSKGHIVNALVFNR</sequence>
<accession>A0AAI8VXR2</accession>
<feature type="compositionally biased region" description="Polar residues" evidence="1">
    <location>
        <begin position="31"/>
        <end position="44"/>
    </location>
</feature>
<comment type="caution">
    <text evidence="3">The sequence shown here is derived from an EMBL/GenBank/DDBJ whole genome shotgun (WGS) entry which is preliminary data.</text>
</comment>
<dbReference type="EMBL" id="CAUWAG010000020">
    <property type="protein sequence ID" value="CAJ2512659.1"/>
    <property type="molecule type" value="Genomic_DNA"/>
</dbReference>
<dbReference type="InterPro" id="IPR029071">
    <property type="entry name" value="Ubiquitin-like_domsf"/>
</dbReference>
<dbReference type="PANTHER" id="PTHR13609">
    <property type="entry name" value="UBIQUITIN DOMAIN CONTAINING 1 PROTEIN-RELATED"/>
    <property type="match status" value="1"/>
</dbReference>